<evidence type="ECO:0000313" key="2">
    <source>
        <dbReference type="EMBL" id="ASO21574.1"/>
    </source>
</evidence>
<dbReference type="EC" id="1.8.-.-" evidence="2"/>
<sequence length="185" mass="20171">MDLEWITVRGGVSRFGDRARRVRIPTLRWTRTPITYAQLDRIPPCGSRHHPVTDLDHDDAVAVAATLGGRLPRSAEWEWMAAGAERRQWPWGDQPWNPTLANLRDAGHAYTVPVDAHSDGATPEGILDVAGNVWEWTATPTMGAGAVIRGGSYASSPLYARCTFLNAAPTDLRSPGIGLRVVIAP</sequence>
<dbReference type="InterPro" id="IPR005532">
    <property type="entry name" value="SUMF_dom"/>
</dbReference>
<protein>
    <submittedName>
        <fullName evidence="2">Iron(II)-dependent oxidoreductase EgtB</fullName>
        <ecNumber evidence="2">1.8.-.-</ecNumber>
    </submittedName>
</protein>
<dbReference type="InterPro" id="IPR016187">
    <property type="entry name" value="CTDL_fold"/>
</dbReference>
<dbReference type="PANTHER" id="PTHR23150:SF19">
    <property type="entry name" value="FORMYLGLYCINE-GENERATING ENZYME"/>
    <property type="match status" value="1"/>
</dbReference>
<dbReference type="RefSeq" id="WP_093942691.1">
    <property type="nucleotide sequence ID" value="NZ_CP022521.1"/>
</dbReference>
<dbReference type="SUPFAM" id="SSF56436">
    <property type="entry name" value="C-type lectin-like"/>
    <property type="match status" value="1"/>
</dbReference>
<dbReference type="Gene3D" id="3.90.1580.10">
    <property type="entry name" value="paralog of FGE (formylglycine-generating enzyme)"/>
    <property type="match status" value="1"/>
</dbReference>
<name>A0A221W743_9PSEU</name>
<evidence type="ECO:0000259" key="1">
    <source>
        <dbReference type="Pfam" id="PF03781"/>
    </source>
</evidence>
<reference evidence="2 3" key="1">
    <citation type="submission" date="2017-07" db="EMBL/GenBank/DDBJ databases">
        <title>Complete genome sequence of Actinoalloteichus hoggarensis DSM 45943, type strain of Actinoalloteichus hoggarensis.</title>
        <authorList>
            <person name="Ruckert C."/>
            <person name="Nouioui I."/>
            <person name="Willmese J."/>
            <person name="van Wezel G."/>
            <person name="Klenk H.-P."/>
            <person name="Kalinowski J."/>
            <person name="Zotchev S.B."/>
        </authorList>
    </citation>
    <scope>NUCLEOTIDE SEQUENCE [LARGE SCALE GENOMIC DNA]</scope>
    <source>
        <strain evidence="2 3">DSM 45943</strain>
    </source>
</reference>
<dbReference type="Pfam" id="PF03781">
    <property type="entry name" value="FGE-sulfatase"/>
    <property type="match status" value="1"/>
</dbReference>
<evidence type="ECO:0000313" key="3">
    <source>
        <dbReference type="Proteomes" id="UP000204221"/>
    </source>
</evidence>
<keyword evidence="2" id="KW-0560">Oxidoreductase</keyword>
<gene>
    <name evidence="2" type="primary">egtB2</name>
    <name evidence="2" type="ORF">AHOG_19780</name>
</gene>
<proteinExistence type="predicted"/>
<dbReference type="Proteomes" id="UP000204221">
    <property type="component" value="Chromosome"/>
</dbReference>
<dbReference type="EMBL" id="CP022521">
    <property type="protein sequence ID" value="ASO21574.1"/>
    <property type="molecule type" value="Genomic_DNA"/>
</dbReference>
<dbReference type="InterPro" id="IPR051043">
    <property type="entry name" value="Sulfatase_Mod_Factor_Kinase"/>
</dbReference>
<organism evidence="2 3">
    <name type="scientific">Actinoalloteichus hoggarensis</name>
    <dbReference type="NCBI Taxonomy" id="1470176"/>
    <lineage>
        <taxon>Bacteria</taxon>
        <taxon>Bacillati</taxon>
        <taxon>Actinomycetota</taxon>
        <taxon>Actinomycetes</taxon>
        <taxon>Pseudonocardiales</taxon>
        <taxon>Pseudonocardiaceae</taxon>
        <taxon>Actinoalloteichus</taxon>
    </lineage>
</organism>
<keyword evidence="3" id="KW-1185">Reference proteome</keyword>
<accession>A0A221W743</accession>
<dbReference type="AlphaFoldDB" id="A0A221W743"/>
<feature type="domain" description="Sulfatase-modifying factor enzyme-like" evidence="1">
    <location>
        <begin position="47"/>
        <end position="182"/>
    </location>
</feature>
<dbReference type="GO" id="GO:0120147">
    <property type="term" value="F:formylglycine-generating oxidase activity"/>
    <property type="evidence" value="ECO:0007669"/>
    <property type="project" value="TreeGrafter"/>
</dbReference>
<dbReference type="InterPro" id="IPR042095">
    <property type="entry name" value="SUMF_sf"/>
</dbReference>
<dbReference type="OrthoDB" id="9768004at2"/>
<dbReference type="PANTHER" id="PTHR23150">
    <property type="entry name" value="SULFATASE MODIFYING FACTOR 1, 2"/>
    <property type="match status" value="1"/>
</dbReference>
<dbReference type="KEGG" id="ahg:AHOG_19780"/>